<dbReference type="Gene3D" id="1.10.150.50">
    <property type="entry name" value="Transcription Factor, Ets-1"/>
    <property type="match status" value="1"/>
</dbReference>
<dbReference type="PANTHER" id="PTHR10627:SF74">
    <property type="entry name" value="OS08G0526500 PROTEIN"/>
    <property type="match status" value="1"/>
</dbReference>
<evidence type="ECO:0000313" key="4">
    <source>
        <dbReference type="EMBL" id="GAA0172420.1"/>
    </source>
</evidence>
<feature type="compositionally biased region" description="Basic and acidic residues" evidence="2">
    <location>
        <begin position="244"/>
        <end position="272"/>
    </location>
</feature>
<feature type="region of interest" description="Disordered" evidence="2">
    <location>
        <begin position="424"/>
        <end position="466"/>
    </location>
</feature>
<feature type="region of interest" description="Disordered" evidence="2">
    <location>
        <begin position="208"/>
        <end position="286"/>
    </location>
</feature>
<gene>
    <name evidence="4" type="ORF">LIER_26251</name>
</gene>
<evidence type="ECO:0000259" key="3">
    <source>
        <dbReference type="SMART" id="SM00454"/>
    </source>
</evidence>
<dbReference type="SMART" id="SM00454">
    <property type="entry name" value="SAM"/>
    <property type="match status" value="1"/>
</dbReference>
<protein>
    <recommendedName>
        <fullName evidence="3">SAM domain-containing protein</fullName>
    </recommendedName>
</protein>
<feature type="compositionally biased region" description="Polar residues" evidence="2">
    <location>
        <begin position="1"/>
        <end position="15"/>
    </location>
</feature>
<name>A0AAV3R7X9_LITER</name>
<keyword evidence="5" id="KW-1185">Reference proteome</keyword>
<reference evidence="4 5" key="1">
    <citation type="submission" date="2024-01" db="EMBL/GenBank/DDBJ databases">
        <title>The complete chloroplast genome sequence of Lithospermum erythrorhizon: insights into the phylogenetic relationship among Boraginaceae species and the maternal lineages of purple gromwells.</title>
        <authorList>
            <person name="Okada T."/>
            <person name="Watanabe K."/>
        </authorList>
    </citation>
    <scope>NUCLEOTIDE SEQUENCE [LARGE SCALE GENOMIC DNA]</scope>
</reference>
<dbReference type="InterPro" id="IPR001660">
    <property type="entry name" value="SAM"/>
</dbReference>
<proteinExistence type="predicted"/>
<keyword evidence="1" id="KW-0677">Repeat</keyword>
<dbReference type="PANTHER" id="PTHR10627">
    <property type="entry name" value="SCP160"/>
    <property type="match status" value="1"/>
</dbReference>
<feature type="compositionally biased region" description="Polar residues" evidence="2">
    <location>
        <begin position="209"/>
        <end position="221"/>
    </location>
</feature>
<dbReference type="Proteomes" id="UP001454036">
    <property type="component" value="Unassembled WGS sequence"/>
</dbReference>
<dbReference type="SUPFAM" id="SSF47769">
    <property type="entry name" value="SAM/Pointed domain"/>
    <property type="match status" value="1"/>
</dbReference>
<evidence type="ECO:0000256" key="2">
    <source>
        <dbReference type="SAM" id="MobiDB-lite"/>
    </source>
</evidence>
<feature type="compositionally biased region" description="Polar residues" evidence="2">
    <location>
        <begin position="159"/>
        <end position="169"/>
    </location>
</feature>
<feature type="region of interest" description="Disordered" evidence="2">
    <location>
        <begin position="120"/>
        <end position="192"/>
    </location>
</feature>
<feature type="compositionally biased region" description="Basic and acidic residues" evidence="2">
    <location>
        <begin position="424"/>
        <end position="435"/>
    </location>
</feature>
<evidence type="ECO:0000313" key="5">
    <source>
        <dbReference type="Proteomes" id="UP001454036"/>
    </source>
</evidence>
<dbReference type="AlphaFoldDB" id="A0AAV3R7X9"/>
<dbReference type="EMBL" id="BAABME010008114">
    <property type="protein sequence ID" value="GAA0172420.1"/>
    <property type="molecule type" value="Genomic_DNA"/>
</dbReference>
<organism evidence="4 5">
    <name type="scientific">Lithospermum erythrorhizon</name>
    <name type="common">Purple gromwell</name>
    <name type="synonym">Lithospermum officinale var. erythrorhizon</name>
    <dbReference type="NCBI Taxonomy" id="34254"/>
    <lineage>
        <taxon>Eukaryota</taxon>
        <taxon>Viridiplantae</taxon>
        <taxon>Streptophyta</taxon>
        <taxon>Embryophyta</taxon>
        <taxon>Tracheophyta</taxon>
        <taxon>Spermatophyta</taxon>
        <taxon>Magnoliopsida</taxon>
        <taxon>eudicotyledons</taxon>
        <taxon>Gunneridae</taxon>
        <taxon>Pentapetalae</taxon>
        <taxon>asterids</taxon>
        <taxon>lamiids</taxon>
        <taxon>Boraginales</taxon>
        <taxon>Boraginaceae</taxon>
        <taxon>Boraginoideae</taxon>
        <taxon>Lithospermeae</taxon>
        <taxon>Lithospermum</taxon>
    </lineage>
</organism>
<feature type="region of interest" description="Disordered" evidence="2">
    <location>
        <begin position="1"/>
        <end position="59"/>
    </location>
</feature>
<feature type="domain" description="SAM" evidence="3">
    <location>
        <begin position="550"/>
        <end position="615"/>
    </location>
</feature>
<accession>A0AAV3R7X9</accession>
<sequence>MSDNSRSRITITLGDSRQVVKRAGPPLDGSFGDSQSMVGRKRSVKDRLGGVGDSKTGFDNKRLRADGRAFSQVDSTADMGLRKSDLRFKLLRKNSNMNCQSNDQQSVLDLRDLLSRPAQSSNASVAALPNIPERSDARQRFPELGNGKQHMSDMRQRKQNMAESRNGRQNMVGVNDVRPRLQETHSSGIIRRIPSTSVAGSLNHVGMLRNSSSPWTSNNLRSPDVGSRPRSPNAPLRGRSPDVGLRRRSPDVALRRRSPDVALRRRSPEVALRRSSPNVAFGRRSPDVAFGRSVGLRRRSPDVAFRRRSPNVALSRRSPGVVLRRRSPDLALRRRSPDVPLRRSSPDVALRRRFPDVALRRGSPIVSLRRGSPIVSLRRRSPDVSLRRRSPGVALRRRSPVITLRHRSPAVALRHRSPDVALRRRSPDVALRHGSPDVLSTPRGYSPPRREEELQRGPSVRSYNDRGVGAYMSKDVHDLSRPHPSVPYMTAAASPAARAYMSKDVYDNSHPRTSVPYMTTTAVPAVHAKPMIPQPSPSMPPSNFIQRSSYVIHEPPTVDSFLRSLGLEKFSIIFKAEEVDMYSLRQMGDNDLKDMGIPMGPRKKLLLELQSRYKRPI</sequence>
<dbReference type="InterPro" id="IPR013761">
    <property type="entry name" value="SAM/pointed_sf"/>
</dbReference>
<comment type="caution">
    <text evidence="4">The sequence shown here is derived from an EMBL/GenBank/DDBJ whole genome shotgun (WGS) entry which is preliminary data.</text>
</comment>
<evidence type="ECO:0000256" key="1">
    <source>
        <dbReference type="ARBA" id="ARBA00022737"/>
    </source>
</evidence>
<dbReference type="Pfam" id="PF00536">
    <property type="entry name" value="SAM_1"/>
    <property type="match status" value="1"/>
</dbReference>